<dbReference type="AlphaFoldDB" id="A0A0B7GZN4"/>
<dbReference type="RefSeq" id="WP_044634998.1">
    <property type="nucleotide sequence ID" value="NZ_CDNC01000048.1"/>
</dbReference>
<evidence type="ECO:0000256" key="1">
    <source>
        <dbReference type="ARBA" id="ARBA00010699"/>
    </source>
</evidence>
<evidence type="ECO:0000256" key="4">
    <source>
        <dbReference type="ARBA" id="ARBA00022917"/>
    </source>
</evidence>
<dbReference type="InterPro" id="IPR044135">
    <property type="entry name" value="Met-tRNA-FMT_C"/>
</dbReference>
<name>A0A0B7GZN4_TREPH</name>
<comment type="similarity">
    <text evidence="1 5">Belongs to the Fmt family.</text>
</comment>
<proteinExistence type="inferred from homology"/>
<dbReference type="InterPro" id="IPR002376">
    <property type="entry name" value="Formyl_transf_N"/>
</dbReference>
<dbReference type="Proteomes" id="UP000042527">
    <property type="component" value="Unassembled WGS sequence"/>
</dbReference>
<sequence length="322" mass="34732">MLKILFAGTPECAVPVLHAIAQKHHIVGILTRPPAAVGRSKKLIPSAVALATEVLKSEKRISPAAPLFTPEKLNKDVREAIAAVSPDVMVCFAYGKIFGQSMLDLFPLGAINIHPSLLPRWRGSTPVPAAILAGDTKTGVTVQQMALEMDAGDILAQCTIPLDGSETAESLLNLCAQKSADLTLSVLQKITDKTLSPMPQDHSAATFCGMLTKEMGLINWHNSAEEIDRRHRAFVPWPGTFTYKNNEKLSIQALAIAASENTQNAEPGTILTADKKNGILVQTGRGIISLIQLQRTGKKSLYWKDFLNGSAEFLTGKFNTSL</sequence>
<dbReference type="SUPFAM" id="SSF50486">
    <property type="entry name" value="FMT C-terminal domain-like"/>
    <property type="match status" value="1"/>
</dbReference>
<evidence type="ECO:0000256" key="5">
    <source>
        <dbReference type="HAMAP-Rule" id="MF_00182"/>
    </source>
</evidence>
<dbReference type="InterPro" id="IPR041711">
    <property type="entry name" value="Met-tRNA-FMT_N"/>
</dbReference>
<keyword evidence="4 5" id="KW-0648">Protein biosynthesis</keyword>
<dbReference type="Pfam" id="PF02911">
    <property type="entry name" value="Formyl_trans_C"/>
    <property type="match status" value="1"/>
</dbReference>
<dbReference type="InterPro" id="IPR005794">
    <property type="entry name" value="Fmt"/>
</dbReference>
<evidence type="ECO:0000256" key="2">
    <source>
        <dbReference type="ARBA" id="ARBA00012261"/>
    </source>
</evidence>
<dbReference type="PANTHER" id="PTHR11138:SF5">
    <property type="entry name" value="METHIONYL-TRNA FORMYLTRANSFERASE, MITOCHONDRIAL"/>
    <property type="match status" value="1"/>
</dbReference>
<dbReference type="SUPFAM" id="SSF53328">
    <property type="entry name" value="Formyltransferase"/>
    <property type="match status" value="1"/>
</dbReference>
<evidence type="ECO:0000256" key="3">
    <source>
        <dbReference type="ARBA" id="ARBA00022679"/>
    </source>
</evidence>
<dbReference type="EMBL" id="CDNC01000048">
    <property type="protein sequence ID" value="CEM63102.1"/>
    <property type="molecule type" value="Genomic_DNA"/>
</dbReference>
<reference evidence="7" key="1">
    <citation type="submission" date="2015-01" db="EMBL/GenBank/DDBJ databases">
        <authorList>
            <person name="Manzoor Shahid"/>
            <person name="Zubair Saima"/>
        </authorList>
    </citation>
    <scope>NUCLEOTIDE SEQUENCE [LARGE SCALE GENOMIC DNA]</scope>
    <source>
        <strain evidence="7">V1</strain>
    </source>
</reference>
<keyword evidence="3 5" id="KW-0808">Transferase</keyword>
<dbReference type="CDD" id="cd08646">
    <property type="entry name" value="FMT_core_Met-tRNA-FMT_N"/>
    <property type="match status" value="1"/>
</dbReference>
<dbReference type="GO" id="GO:0004479">
    <property type="term" value="F:methionyl-tRNA formyltransferase activity"/>
    <property type="evidence" value="ECO:0007669"/>
    <property type="project" value="UniProtKB-UniRule"/>
</dbReference>
<dbReference type="OrthoDB" id="9802815at2"/>
<evidence type="ECO:0000313" key="6">
    <source>
        <dbReference type="EMBL" id="CEM63102.1"/>
    </source>
</evidence>
<dbReference type="InterPro" id="IPR011034">
    <property type="entry name" value="Formyl_transferase-like_C_sf"/>
</dbReference>
<dbReference type="InterPro" id="IPR036477">
    <property type="entry name" value="Formyl_transf_N_sf"/>
</dbReference>
<protein>
    <recommendedName>
        <fullName evidence="2 5">Methionyl-tRNA formyltransferase</fullName>
        <ecNumber evidence="2 5">2.1.2.9</ecNumber>
    </recommendedName>
</protein>
<keyword evidence="7" id="KW-1185">Reference proteome</keyword>
<dbReference type="GO" id="GO:0005829">
    <property type="term" value="C:cytosol"/>
    <property type="evidence" value="ECO:0007669"/>
    <property type="project" value="TreeGrafter"/>
</dbReference>
<dbReference type="Pfam" id="PF00551">
    <property type="entry name" value="Formyl_trans_N"/>
    <property type="match status" value="1"/>
</dbReference>
<organism evidence="6 7">
    <name type="scientific">Treponema phagedenis</name>
    <dbReference type="NCBI Taxonomy" id="162"/>
    <lineage>
        <taxon>Bacteria</taxon>
        <taxon>Pseudomonadati</taxon>
        <taxon>Spirochaetota</taxon>
        <taxon>Spirochaetia</taxon>
        <taxon>Spirochaetales</taxon>
        <taxon>Treponemataceae</taxon>
        <taxon>Treponema</taxon>
    </lineage>
</organism>
<accession>A0A0B7GZN4</accession>
<dbReference type="EC" id="2.1.2.9" evidence="2 5"/>
<dbReference type="Gene3D" id="3.40.50.12230">
    <property type="match status" value="1"/>
</dbReference>
<dbReference type="NCBIfam" id="TIGR00460">
    <property type="entry name" value="fmt"/>
    <property type="match status" value="1"/>
</dbReference>
<dbReference type="HAMAP" id="MF_00182">
    <property type="entry name" value="Formyl_trans"/>
    <property type="match status" value="1"/>
</dbReference>
<dbReference type="CDD" id="cd08704">
    <property type="entry name" value="Met_tRNA_FMT_C"/>
    <property type="match status" value="1"/>
</dbReference>
<dbReference type="InterPro" id="IPR005793">
    <property type="entry name" value="Formyl_trans_C"/>
</dbReference>
<feature type="binding site" evidence="5">
    <location>
        <begin position="116"/>
        <end position="119"/>
    </location>
    <ligand>
        <name>(6S)-5,6,7,8-tetrahydrofolate</name>
        <dbReference type="ChEBI" id="CHEBI:57453"/>
    </ligand>
</feature>
<evidence type="ECO:0000313" key="7">
    <source>
        <dbReference type="Proteomes" id="UP000042527"/>
    </source>
</evidence>
<gene>
    <name evidence="5 6" type="primary">fmt</name>
    <name evidence="6" type="ORF">TPHV1_60090</name>
</gene>
<dbReference type="PANTHER" id="PTHR11138">
    <property type="entry name" value="METHIONYL-TRNA FORMYLTRANSFERASE"/>
    <property type="match status" value="1"/>
</dbReference>
<comment type="function">
    <text evidence="5">Attaches a formyl group to the free amino group of methionyl-tRNA(fMet). The formyl group appears to play a dual role in the initiator identity of N-formylmethionyl-tRNA by promoting its recognition by IF2 and preventing the misappropriation of this tRNA by the elongation apparatus.</text>
</comment>
<comment type="catalytic activity">
    <reaction evidence="5">
        <text>L-methionyl-tRNA(fMet) + (6R)-10-formyltetrahydrofolate = N-formyl-L-methionyl-tRNA(fMet) + (6S)-5,6,7,8-tetrahydrofolate + H(+)</text>
        <dbReference type="Rhea" id="RHEA:24380"/>
        <dbReference type="Rhea" id="RHEA-COMP:9952"/>
        <dbReference type="Rhea" id="RHEA-COMP:9953"/>
        <dbReference type="ChEBI" id="CHEBI:15378"/>
        <dbReference type="ChEBI" id="CHEBI:57453"/>
        <dbReference type="ChEBI" id="CHEBI:78530"/>
        <dbReference type="ChEBI" id="CHEBI:78844"/>
        <dbReference type="ChEBI" id="CHEBI:195366"/>
        <dbReference type="EC" id="2.1.2.9"/>
    </reaction>
</comment>